<protein>
    <submittedName>
        <fullName evidence="1">Uncharacterized protein</fullName>
    </submittedName>
</protein>
<dbReference type="RefSeq" id="WP_315878389.1">
    <property type="nucleotide sequence ID" value="NZ_JAWCTQ010000016.1"/>
</dbReference>
<dbReference type="EMBL" id="JAWCTQ010000016">
    <property type="protein sequence ID" value="MDT9683315.1"/>
    <property type="molecule type" value="Genomic_DNA"/>
</dbReference>
<proteinExistence type="predicted"/>
<keyword evidence="2" id="KW-1185">Reference proteome</keyword>
<name>A0ABU3QKM2_9ACTN</name>
<organism evidence="1 2">
    <name type="scientific">Streptomyces tamarix</name>
    <dbReference type="NCBI Taxonomy" id="3078565"/>
    <lineage>
        <taxon>Bacteria</taxon>
        <taxon>Bacillati</taxon>
        <taxon>Actinomycetota</taxon>
        <taxon>Actinomycetes</taxon>
        <taxon>Kitasatosporales</taxon>
        <taxon>Streptomycetaceae</taxon>
        <taxon>Streptomyces</taxon>
    </lineage>
</organism>
<sequence length="74" mass="8512">MNTLVEATKRALDGEAYDLASTKKFVDKVDSDMYVDDMTLPEFNYFTRLIDTKEVYTVAQYKYIVDKAITLATL</sequence>
<evidence type="ECO:0000313" key="2">
    <source>
        <dbReference type="Proteomes" id="UP001250181"/>
    </source>
</evidence>
<gene>
    <name evidence="1" type="ORF">RND61_14715</name>
</gene>
<accession>A0ABU3QKM2</accession>
<reference evidence="1 2" key="1">
    <citation type="submission" date="2023-09" db="EMBL/GenBank/DDBJ databases">
        <title>Streptomyces sp. nov.: A antagonism against Alternaria gaisen Producing Streptochlin, Isolated from Tamarix root soil.</title>
        <authorList>
            <person name="Chen Y."/>
        </authorList>
    </citation>
    <scope>NUCLEOTIDE SEQUENCE [LARGE SCALE GENOMIC DNA]</scope>
    <source>
        <strain evidence="1 2">TRM76323</strain>
    </source>
</reference>
<comment type="caution">
    <text evidence="1">The sequence shown here is derived from an EMBL/GenBank/DDBJ whole genome shotgun (WGS) entry which is preliminary data.</text>
</comment>
<evidence type="ECO:0000313" key="1">
    <source>
        <dbReference type="EMBL" id="MDT9683315.1"/>
    </source>
</evidence>
<dbReference type="Proteomes" id="UP001250181">
    <property type="component" value="Unassembled WGS sequence"/>
</dbReference>